<dbReference type="InterPro" id="IPR036188">
    <property type="entry name" value="FAD/NAD-bd_sf"/>
</dbReference>
<feature type="domain" description="NADH:flavin oxidoreductase/NADH oxidase N-terminal" evidence="10">
    <location>
        <begin position="4"/>
        <end position="336"/>
    </location>
</feature>
<dbReference type="SUPFAM" id="SSF51905">
    <property type="entry name" value="FAD/NAD(P)-binding domain"/>
    <property type="match status" value="1"/>
</dbReference>
<comment type="similarity">
    <text evidence="3">In the N-terminal section; belongs to the NADH:flavin oxidoreductase/NADH oxidase family.</text>
</comment>
<keyword evidence="4" id="KW-0285">Flavoprotein</keyword>
<feature type="domain" description="FAD/NAD(P)-binding" evidence="12">
    <location>
        <begin position="385"/>
        <end position="605"/>
    </location>
</feature>
<dbReference type="Pfam" id="PF07992">
    <property type="entry name" value="Pyr_redox_2"/>
    <property type="match status" value="1"/>
</dbReference>
<dbReference type="SUPFAM" id="SSF51395">
    <property type="entry name" value="FMN-linked oxidoreductases"/>
    <property type="match status" value="1"/>
</dbReference>
<dbReference type="GO" id="GO:0051536">
    <property type="term" value="F:iron-sulfur cluster binding"/>
    <property type="evidence" value="ECO:0007669"/>
    <property type="project" value="UniProtKB-KW"/>
</dbReference>
<dbReference type="CDD" id="cd02803">
    <property type="entry name" value="OYE_like_FMN_family"/>
    <property type="match status" value="1"/>
</dbReference>
<dbReference type="AlphaFoldDB" id="A0A7X2N2Z8"/>
<dbReference type="InterPro" id="IPR023753">
    <property type="entry name" value="FAD/NAD-binding_dom"/>
</dbReference>
<comment type="cofactor">
    <cofactor evidence="1">
        <name>FMN</name>
        <dbReference type="ChEBI" id="CHEBI:58210"/>
    </cofactor>
</comment>
<evidence type="ECO:0000259" key="10">
    <source>
        <dbReference type="Pfam" id="PF00724"/>
    </source>
</evidence>
<evidence type="ECO:0000256" key="6">
    <source>
        <dbReference type="ARBA" id="ARBA00022723"/>
    </source>
</evidence>
<proteinExistence type="inferred from homology"/>
<accession>A0A7X2N2Z8</accession>
<sequence>MFEKMFEPIQIRGLTLKNRVVYSAAGTKFSGKQGSFVTDKLIHYHVARVKGGSGLNCVEVSSVHTPSAPRNFLSISEDMYIPGHKKLVDAIHEAGGKACIQLWQGGLAVGSDQTAQILVSSDMPVSEQITLPGITLDQIKEVEECFGKAAARAVQAGYDCVEFHCAHNYLPHTFLSAFFNHRQDEYGGSLENRARFPLECIKEIRKNIPEDMPLFMRIDAQDDYLENGMTIEDTITFCNWAKEAGVDVLNVSRGNFSSAAIKYEVPSIDTPQGFNIDNAAKIRKGTGMITIGVGRINTPEIAEKALEEDKVDMVVMCRAQYADPEFLNKVKENRLDEITYCIGCDQGCYDGFENMDIPQVTCLLNPALGREKECEIIPVTKPETVLIAGGGIAGLEAALTLKRRGHNPILMESTDTLGGQFILAGKAPRKKEMSDAVIRMGKQAQKMGIDIRLNTPVTPETISEIKPHSFINAIGATPIQLNIPGNDLDFVYNSHEVLAGDKEVKGNVVVIGGGLVGCEVAEYAAARGCKVTILEMLPAIASDLGSVRKTCVMESIYGAGIVPVTDIKVKAIEDGKVIGIKDNQEMSFDCDYAIVSIGSKSRKTSELEQACYDNEVAYFCVGDAYGPRRALNAVREAFDVAMTFDKEDVHRDALKPNKVVFITGASGTMGQETLKQLLARSSRFNVRALVRDSKKNRDLMKKYRQPSLEVVWGDMSDYDTILKCVTGADYVLHIGAMVSPMADDHPKETLYTNIGSTLNIIKAIKAQPDPDKVHFAYVGTVAMTGHRADPIQFGRVGDPICPSIFDYYALSKVFSEMALFDSGLKHWVSIRQTGQHPSNQAAGSLPIITHQPPNNVLEWATSIESGICMANLCEDWVPESFWRKAYNLSSGEGYRLTTWELMDINLSAFGIGLKDIHDLNRIAKYNFHGQYYSDSKDLDDILHFRCIPADQYWGSVKDEMARMARNPMIRAMFPTAEQMKENNKMIGRKRMGTYWMIENNEEDWIKAFFGSKEQLEAIPDWDHFKLYHPSEEVTYLNHGYDESKKIEELTIEDLKGIAEFRGGQCLATEIKDIYTPIKWKSAEGYEFEMSINAVVQGGHWCPECLKEEWTYGKQAKYNPFLGQVWWPIHPETDDYTIKMEYSGYDIYHELREKLGFE</sequence>
<evidence type="ECO:0000256" key="8">
    <source>
        <dbReference type="ARBA" id="ARBA00023004"/>
    </source>
</evidence>
<evidence type="ECO:0000256" key="3">
    <source>
        <dbReference type="ARBA" id="ARBA00011048"/>
    </source>
</evidence>
<dbReference type="Proteomes" id="UP000470082">
    <property type="component" value="Unassembled WGS sequence"/>
</dbReference>
<evidence type="ECO:0000256" key="1">
    <source>
        <dbReference type="ARBA" id="ARBA00001917"/>
    </source>
</evidence>
<feature type="domain" description="NAD-dependent epimerase/dehydratase" evidence="11">
    <location>
        <begin position="660"/>
        <end position="819"/>
    </location>
</feature>
<organism evidence="13 14">
    <name type="scientific">Floccifex porci</name>
    <dbReference type="NCBI Taxonomy" id="2606629"/>
    <lineage>
        <taxon>Bacteria</taxon>
        <taxon>Bacillati</taxon>
        <taxon>Bacillota</taxon>
        <taxon>Erysipelotrichia</taxon>
        <taxon>Erysipelotrichales</taxon>
        <taxon>Erysipelotrichaceae</taxon>
        <taxon>Floccifex</taxon>
    </lineage>
</organism>
<evidence type="ECO:0000256" key="4">
    <source>
        <dbReference type="ARBA" id="ARBA00022630"/>
    </source>
</evidence>
<dbReference type="InterPro" id="IPR001509">
    <property type="entry name" value="Epimerase_deHydtase"/>
</dbReference>
<evidence type="ECO:0000259" key="11">
    <source>
        <dbReference type="Pfam" id="PF01370"/>
    </source>
</evidence>
<dbReference type="GO" id="GO:0010181">
    <property type="term" value="F:FMN binding"/>
    <property type="evidence" value="ECO:0007669"/>
    <property type="project" value="InterPro"/>
</dbReference>
<comment type="cofactor">
    <cofactor evidence="2">
        <name>[4Fe-4S] cluster</name>
        <dbReference type="ChEBI" id="CHEBI:49883"/>
    </cofactor>
</comment>
<keyword evidence="8" id="KW-0408">Iron</keyword>
<dbReference type="GO" id="GO:0016491">
    <property type="term" value="F:oxidoreductase activity"/>
    <property type="evidence" value="ECO:0007669"/>
    <property type="project" value="UniProtKB-KW"/>
</dbReference>
<dbReference type="InterPro" id="IPR013785">
    <property type="entry name" value="Aldolase_TIM"/>
</dbReference>
<dbReference type="GO" id="GO:0046872">
    <property type="term" value="F:metal ion binding"/>
    <property type="evidence" value="ECO:0007669"/>
    <property type="project" value="UniProtKB-KW"/>
</dbReference>
<dbReference type="Pfam" id="PF01370">
    <property type="entry name" value="Epimerase"/>
    <property type="match status" value="1"/>
</dbReference>
<evidence type="ECO:0000313" key="13">
    <source>
        <dbReference type="EMBL" id="MSS01542.1"/>
    </source>
</evidence>
<dbReference type="InterPro" id="IPR036291">
    <property type="entry name" value="NAD(P)-bd_dom_sf"/>
</dbReference>
<dbReference type="SUPFAM" id="SSF51971">
    <property type="entry name" value="Nucleotide-binding domain"/>
    <property type="match status" value="1"/>
</dbReference>
<evidence type="ECO:0000256" key="2">
    <source>
        <dbReference type="ARBA" id="ARBA00001966"/>
    </source>
</evidence>
<keyword evidence="7" id="KW-0560">Oxidoreductase</keyword>
<keyword evidence="6" id="KW-0479">Metal-binding</keyword>
<protein>
    <submittedName>
        <fullName evidence="13">NAD-dependent epimerase/dehydratase family protein</fullName>
    </submittedName>
</protein>
<evidence type="ECO:0000259" key="12">
    <source>
        <dbReference type="Pfam" id="PF07992"/>
    </source>
</evidence>
<gene>
    <name evidence="13" type="ORF">FYJ50_05430</name>
</gene>
<evidence type="ECO:0000256" key="7">
    <source>
        <dbReference type="ARBA" id="ARBA00023002"/>
    </source>
</evidence>
<dbReference type="Gene3D" id="3.40.50.720">
    <property type="entry name" value="NAD(P)-binding Rossmann-like Domain"/>
    <property type="match status" value="2"/>
</dbReference>
<keyword evidence="5" id="KW-0288">FMN</keyword>
<dbReference type="Pfam" id="PF00724">
    <property type="entry name" value="Oxidored_FMN"/>
    <property type="match status" value="1"/>
</dbReference>
<dbReference type="Gene3D" id="3.20.20.70">
    <property type="entry name" value="Aldolase class I"/>
    <property type="match status" value="1"/>
</dbReference>
<dbReference type="PANTHER" id="PTHR42917:SF2">
    <property type="entry name" value="2,4-DIENOYL-COA REDUCTASE [(2E)-ENOYL-COA-PRODUCING]"/>
    <property type="match status" value="1"/>
</dbReference>
<dbReference type="PRINTS" id="PR00368">
    <property type="entry name" value="FADPNR"/>
</dbReference>
<evidence type="ECO:0000256" key="5">
    <source>
        <dbReference type="ARBA" id="ARBA00022643"/>
    </source>
</evidence>
<dbReference type="PANTHER" id="PTHR42917">
    <property type="entry name" value="2,4-DIENOYL-COA REDUCTASE"/>
    <property type="match status" value="1"/>
</dbReference>
<dbReference type="InterPro" id="IPR051793">
    <property type="entry name" value="NADH:flavin_oxidoreductase"/>
</dbReference>
<dbReference type="SUPFAM" id="SSF51735">
    <property type="entry name" value="NAD(P)-binding Rossmann-fold domains"/>
    <property type="match status" value="1"/>
</dbReference>
<keyword evidence="14" id="KW-1185">Reference proteome</keyword>
<evidence type="ECO:0000256" key="9">
    <source>
        <dbReference type="ARBA" id="ARBA00023014"/>
    </source>
</evidence>
<evidence type="ECO:0000313" key="14">
    <source>
        <dbReference type="Proteomes" id="UP000470082"/>
    </source>
</evidence>
<dbReference type="Gene3D" id="3.50.50.60">
    <property type="entry name" value="FAD/NAD(P)-binding domain"/>
    <property type="match status" value="1"/>
</dbReference>
<name>A0A7X2N2Z8_9FIRM</name>
<comment type="caution">
    <text evidence="13">The sequence shown here is derived from an EMBL/GenBank/DDBJ whole genome shotgun (WGS) entry which is preliminary data.</text>
</comment>
<dbReference type="InterPro" id="IPR001155">
    <property type="entry name" value="OxRdtase_FMN_N"/>
</dbReference>
<keyword evidence="9" id="KW-0411">Iron-sulfur</keyword>
<reference evidence="13 14" key="1">
    <citation type="submission" date="2019-08" db="EMBL/GenBank/DDBJ databases">
        <title>In-depth cultivation of the pig gut microbiome towards novel bacterial diversity and tailored functional studies.</title>
        <authorList>
            <person name="Wylensek D."/>
            <person name="Hitch T.C.A."/>
            <person name="Clavel T."/>
        </authorList>
    </citation>
    <scope>NUCLEOTIDE SEQUENCE [LARGE SCALE GENOMIC DNA]</scope>
    <source>
        <strain evidence="13 14">LKV-178-WT-2G</strain>
    </source>
</reference>
<dbReference type="RefSeq" id="WP_154460077.1">
    <property type="nucleotide sequence ID" value="NZ_VUMM01000008.1"/>
</dbReference>
<dbReference type="EMBL" id="VUMM01000008">
    <property type="protein sequence ID" value="MSS01542.1"/>
    <property type="molecule type" value="Genomic_DNA"/>
</dbReference>